<dbReference type="PANTHER" id="PTHR18934">
    <property type="entry name" value="ATP-DEPENDENT RNA HELICASE"/>
    <property type="match status" value="1"/>
</dbReference>
<evidence type="ECO:0000256" key="3">
    <source>
        <dbReference type="ARBA" id="ARBA00022801"/>
    </source>
</evidence>
<dbReference type="GO" id="GO:0006397">
    <property type="term" value="P:mRNA processing"/>
    <property type="evidence" value="ECO:0007669"/>
    <property type="project" value="UniProtKB-KW"/>
</dbReference>
<evidence type="ECO:0000313" key="9">
    <source>
        <dbReference type="Proteomes" id="UP001497516"/>
    </source>
</evidence>
<evidence type="ECO:0000256" key="4">
    <source>
        <dbReference type="ARBA" id="ARBA00022806"/>
    </source>
</evidence>
<dbReference type="EMBL" id="OZ034818">
    <property type="protein sequence ID" value="CAL1386504.1"/>
    <property type="molecule type" value="Genomic_DNA"/>
</dbReference>
<protein>
    <recommendedName>
        <fullName evidence="1">RNA helicase</fullName>
        <ecNumber evidence="1">3.6.4.13</ecNumber>
    </recommendedName>
</protein>
<dbReference type="AlphaFoldDB" id="A0AAV2EL28"/>
<keyword evidence="5" id="KW-0508">mRNA splicing</keyword>
<dbReference type="Proteomes" id="UP001497516">
    <property type="component" value="Chromosome 5"/>
</dbReference>
<name>A0AAV2EL28_9ROSI</name>
<evidence type="ECO:0000313" key="8">
    <source>
        <dbReference type="EMBL" id="CAL1386504.1"/>
    </source>
</evidence>
<accession>A0AAV2EL28</accession>
<comment type="catalytic activity">
    <reaction evidence="6">
        <text>ATP + H2O = ADP + phosphate + H(+)</text>
        <dbReference type="Rhea" id="RHEA:13065"/>
        <dbReference type="ChEBI" id="CHEBI:15377"/>
        <dbReference type="ChEBI" id="CHEBI:15378"/>
        <dbReference type="ChEBI" id="CHEBI:30616"/>
        <dbReference type="ChEBI" id="CHEBI:43474"/>
        <dbReference type="ChEBI" id="CHEBI:456216"/>
        <dbReference type="EC" id="3.6.4.13"/>
    </reaction>
</comment>
<proteinExistence type="predicted"/>
<dbReference type="GO" id="GO:0003724">
    <property type="term" value="F:RNA helicase activity"/>
    <property type="evidence" value="ECO:0007669"/>
    <property type="project" value="UniProtKB-EC"/>
</dbReference>
<dbReference type="InterPro" id="IPR027417">
    <property type="entry name" value="P-loop_NTPase"/>
</dbReference>
<sequence>MDRADMKASLAGRTTLGKCYRLYTERSYNQDRQARTDREILRSNLGNIVLILKKMQVYDRVDFMNLPAQEALSRALELLSDLGAMDGKGNLTRLGNIMTEFPPDPRKERLLLGIFRCIFSL</sequence>
<keyword evidence="9" id="KW-1185">Reference proteome</keyword>
<keyword evidence="3" id="KW-0378">Hydrolase</keyword>
<dbReference type="GO" id="GO:0016787">
    <property type="term" value="F:hydrolase activity"/>
    <property type="evidence" value="ECO:0007669"/>
    <property type="project" value="UniProtKB-KW"/>
</dbReference>
<keyword evidence="2" id="KW-0507">mRNA processing</keyword>
<dbReference type="InterPro" id="IPR048333">
    <property type="entry name" value="HA2_WH"/>
</dbReference>
<keyword evidence="4" id="KW-0067">ATP-binding</keyword>
<keyword evidence="4" id="KW-0547">Nucleotide-binding</keyword>
<evidence type="ECO:0000256" key="1">
    <source>
        <dbReference type="ARBA" id="ARBA00012552"/>
    </source>
</evidence>
<dbReference type="Pfam" id="PF04408">
    <property type="entry name" value="WHD_HA2"/>
    <property type="match status" value="1"/>
</dbReference>
<feature type="domain" description="Helicase associated" evidence="7">
    <location>
        <begin position="75"/>
        <end position="102"/>
    </location>
</feature>
<organism evidence="8 9">
    <name type="scientific">Linum trigynum</name>
    <dbReference type="NCBI Taxonomy" id="586398"/>
    <lineage>
        <taxon>Eukaryota</taxon>
        <taxon>Viridiplantae</taxon>
        <taxon>Streptophyta</taxon>
        <taxon>Embryophyta</taxon>
        <taxon>Tracheophyta</taxon>
        <taxon>Spermatophyta</taxon>
        <taxon>Magnoliopsida</taxon>
        <taxon>eudicotyledons</taxon>
        <taxon>Gunneridae</taxon>
        <taxon>Pentapetalae</taxon>
        <taxon>rosids</taxon>
        <taxon>fabids</taxon>
        <taxon>Malpighiales</taxon>
        <taxon>Linaceae</taxon>
        <taxon>Linum</taxon>
    </lineage>
</organism>
<reference evidence="8 9" key="1">
    <citation type="submission" date="2024-04" db="EMBL/GenBank/DDBJ databases">
        <authorList>
            <person name="Fracassetti M."/>
        </authorList>
    </citation>
    <scope>NUCLEOTIDE SEQUENCE [LARGE SCALE GENOMIC DNA]</scope>
</reference>
<dbReference type="Gene3D" id="1.20.120.1080">
    <property type="match status" value="1"/>
</dbReference>
<evidence type="ECO:0000256" key="6">
    <source>
        <dbReference type="ARBA" id="ARBA00047984"/>
    </source>
</evidence>
<dbReference type="PANTHER" id="PTHR18934:SF109">
    <property type="entry name" value="ATP-DEPENDENT RNA HELICASE DHX15 HOMOLOG"/>
    <property type="match status" value="1"/>
</dbReference>
<keyword evidence="4" id="KW-0347">Helicase</keyword>
<dbReference type="EC" id="3.6.4.13" evidence="1"/>
<evidence type="ECO:0000256" key="5">
    <source>
        <dbReference type="ARBA" id="ARBA00023187"/>
    </source>
</evidence>
<gene>
    <name evidence="8" type="ORF">LTRI10_LOCUS27548</name>
</gene>
<dbReference type="GO" id="GO:0003723">
    <property type="term" value="F:RNA binding"/>
    <property type="evidence" value="ECO:0007669"/>
    <property type="project" value="TreeGrafter"/>
</dbReference>
<dbReference type="GO" id="GO:0008380">
    <property type="term" value="P:RNA splicing"/>
    <property type="evidence" value="ECO:0007669"/>
    <property type="project" value="UniProtKB-KW"/>
</dbReference>
<evidence type="ECO:0000256" key="2">
    <source>
        <dbReference type="ARBA" id="ARBA00022664"/>
    </source>
</evidence>
<dbReference type="SUPFAM" id="SSF52540">
    <property type="entry name" value="P-loop containing nucleoside triphosphate hydrolases"/>
    <property type="match status" value="1"/>
</dbReference>
<evidence type="ECO:0000259" key="7">
    <source>
        <dbReference type="Pfam" id="PF04408"/>
    </source>
</evidence>